<comment type="subcellular location">
    <subcellularLocation>
        <location evidence="2">Secreted</location>
        <location evidence="2">Extracellular space</location>
        <location evidence="2">Apoplast</location>
    </subcellularLocation>
</comment>
<evidence type="ECO:0000256" key="4">
    <source>
        <dbReference type="ARBA" id="ARBA00022523"/>
    </source>
</evidence>
<dbReference type="InterPro" id="IPR003137">
    <property type="entry name" value="PA_domain"/>
</dbReference>
<accession>A0A6J1CJX5</accession>
<proteinExistence type="inferred from homology"/>
<dbReference type="InterPro" id="IPR000209">
    <property type="entry name" value="Peptidase_S8/S53_dom"/>
</dbReference>
<feature type="domain" description="Peptidase S8/S53" evidence="12">
    <location>
        <begin position="170"/>
        <end position="645"/>
    </location>
</feature>
<dbReference type="SUPFAM" id="SSF52743">
    <property type="entry name" value="Subtilisin-like"/>
    <property type="match status" value="1"/>
</dbReference>
<feature type="domain" description="PA" evidence="13">
    <location>
        <begin position="420"/>
        <end position="512"/>
    </location>
</feature>
<dbReference type="Pfam" id="PF02225">
    <property type="entry name" value="PA"/>
    <property type="match status" value="1"/>
</dbReference>
<feature type="active site" description="Charge relay system" evidence="10 11">
    <location>
        <position position="600"/>
    </location>
</feature>
<dbReference type="InterPro" id="IPR045051">
    <property type="entry name" value="SBT"/>
</dbReference>
<dbReference type="GeneID" id="111012300"/>
<dbReference type="Pfam" id="PF05922">
    <property type="entry name" value="Inhibitor_I9"/>
    <property type="match status" value="1"/>
</dbReference>
<dbReference type="CDD" id="cd04852">
    <property type="entry name" value="Peptidases_S8_3"/>
    <property type="match status" value="1"/>
</dbReference>
<evidence type="ECO:0000256" key="3">
    <source>
        <dbReference type="ARBA" id="ARBA00011073"/>
    </source>
</evidence>
<evidence type="ECO:0000256" key="6">
    <source>
        <dbReference type="ARBA" id="ARBA00022670"/>
    </source>
</evidence>
<dbReference type="CDD" id="cd02120">
    <property type="entry name" value="PA_subtilisin_like"/>
    <property type="match status" value="1"/>
</dbReference>
<dbReference type="AlphaFoldDB" id="A0A6J1CJX5"/>
<organism evidence="16 17">
    <name type="scientific">Momordica charantia</name>
    <name type="common">Bitter gourd</name>
    <name type="synonym">Balsam pear</name>
    <dbReference type="NCBI Taxonomy" id="3673"/>
    <lineage>
        <taxon>Eukaryota</taxon>
        <taxon>Viridiplantae</taxon>
        <taxon>Streptophyta</taxon>
        <taxon>Embryophyta</taxon>
        <taxon>Tracheophyta</taxon>
        <taxon>Spermatophyta</taxon>
        <taxon>Magnoliopsida</taxon>
        <taxon>eudicotyledons</taxon>
        <taxon>Gunneridae</taxon>
        <taxon>Pentapetalae</taxon>
        <taxon>rosids</taxon>
        <taxon>fabids</taxon>
        <taxon>Cucurbitales</taxon>
        <taxon>Cucurbitaceae</taxon>
        <taxon>Momordiceae</taxon>
        <taxon>Momordica</taxon>
    </lineage>
</organism>
<evidence type="ECO:0000256" key="11">
    <source>
        <dbReference type="PROSITE-ProRule" id="PRU01240"/>
    </source>
</evidence>
<dbReference type="Gene3D" id="3.30.70.80">
    <property type="entry name" value="Peptidase S8 propeptide/proteinase inhibitor I9"/>
    <property type="match status" value="1"/>
</dbReference>
<evidence type="ECO:0000256" key="1">
    <source>
        <dbReference type="ARBA" id="ARBA00002076"/>
    </source>
</evidence>
<evidence type="ECO:0000313" key="17">
    <source>
        <dbReference type="RefSeq" id="XP_022142085.1"/>
    </source>
</evidence>
<gene>
    <name evidence="17" type="primary">LOC111012300</name>
</gene>
<dbReference type="FunFam" id="3.50.30.30:FF:000005">
    <property type="entry name" value="subtilisin-like protease SBT1.5"/>
    <property type="match status" value="1"/>
</dbReference>
<dbReference type="RefSeq" id="XP_022142085.1">
    <property type="nucleotide sequence ID" value="XM_022286393.1"/>
</dbReference>
<feature type="active site" description="Charge relay system" evidence="10 11">
    <location>
        <position position="179"/>
    </location>
</feature>
<dbReference type="PROSITE" id="PS00138">
    <property type="entry name" value="SUBTILASE_SER"/>
    <property type="match status" value="1"/>
</dbReference>
<dbReference type="PRINTS" id="PR00723">
    <property type="entry name" value="SUBTILISIN"/>
</dbReference>
<comment type="similarity">
    <text evidence="3 11">Belongs to the peptidase S8 family.</text>
</comment>
<dbReference type="Proteomes" id="UP000504603">
    <property type="component" value="Unplaced"/>
</dbReference>
<dbReference type="FunFam" id="3.30.70.80:FF:000002">
    <property type="entry name" value="Subtilisin-like protease SBT5.3"/>
    <property type="match status" value="1"/>
</dbReference>
<protein>
    <submittedName>
        <fullName evidence="17">Subtilisin-like protease SBT5.6</fullName>
    </submittedName>
</protein>
<dbReference type="InterPro" id="IPR023828">
    <property type="entry name" value="Peptidase_S8_Ser-AS"/>
</dbReference>
<feature type="domain" description="Inhibitor I9" evidence="14">
    <location>
        <begin position="64"/>
        <end position="142"/>
    </location>
</feature>
<dbReference type="InterPro" id="IPR036852">
    <property type="entry name" value="Peptidase_S8/S53_dom_sf"/>
</dbReference>
<dbReference type="GO" id="GO:0004252">
    <property type="term" value="F:serine-type endopeptidase activity"/>
    <property type="evidence" value="ECO:0007669"/>
    <property type="project" value="UniProtKB-UniRule"/>
</dbReference>
<dbReference type="InterPro" id="IPR041469">
    <property type="entry name" value="Subtilisin-like_FN3"/>
</dbReference>
<dbReference type="PANTHER" id="PTHR10795">
    <property type="entry name" value="PROPROTEIN CONVERTASE SUBTILISIN/KEXIN"/>
    <property type="match status" value="1"/>
</dbReference>
<dbReference type="GO" id="GO:0009610">
    <property type="term" value="P:response to symbiotic fungus"/>
    <property type="evidence" value="ECO:0007669"/>
    <property type="project" value="UniProtKB-ARBA"/>
</dbReference>
<dbReference type="PROSITE" id="PS51892">
    <property type="entry name" value="SUBTILASE"/>
    <property type="match status" value="1"/>
</dbReference>
<dbReference type="InterPro" id="IPR015500">
    <property type="entry name" value="Peptidase_S8_subtilisin-rel"/>
</dbReference>
<feature type="active site" description="Charge relay system" evidence="10 11">
    <location>
        <position position="252"/>
    </location>
</feature>
<evidence type="ECO:0000256" key="8">
    <source>
        <dbReference type="ARBA" id="ARBA00022801"/>
    </source>
</evidence>
<dbReference type="GO" id="GO:0006508">
    <property type="term" value="P:proteolysis"/>
    <property type="evidence" value="ECO:0007669"/>
    <property type="project" value="UniProtKB-KW"/>
</dbReference>
<evidence type="ECO:0000256" key="2">
    <source>
        <dbReference type="ARBA" id="ARBA00004271"/>
    </source>
</evidence>
<dbReference type="GO" id="GO:0048046">
    <property type="term" value="C:apoplast"/>
    <property type="evidence" value="ECO:0007669"/>
    <property type="project" value="UniProtKB-SubCell"/>
</dbReference>
<keyword evidence="16" id="KW-1185">Reference proteome</keyword>
<dbReference type="KEGG" id="mcha:111012300"/>
<evidence type="ECO:0000256" key="9">
    <source>
        <dbReference type="ARBA" id="ARBA00022825"/>
    </source>
</evidence>
<keyword evidence="7" id="KW-0732">Signal</keyword>
<keyword evidence="9 11" id="KW-0720">Serine protease</keyword>
<evidence type="ECO:0000313" key="16">
    <source>
        <dbReference type="Proteomes" id="UP000504603"/>
    </source>
</evidence>
<dbReference type="Gene3D" id="3.40.50.200">
    <property type="entry name" value="Peptidase S8/S53 domain"/>
    <property type="match status" value="1"/>
</dbReference>
<keyword evidence="4" id="KW-0052">Apoplast</keyword>
<keyword evidence="6 11" id="KW-0645">Protease</keyword>
<evidence type="ECO:0000259" key="12">
    <source>
        <dbReference type="Pfam" id="PF00082"/>
    </source>
</evidence>
<dbReference type="Pfam" id="PF17766">
    <property type="entry name" value="fn3_6"/>
    <property type="match status" value="1"/>
</dbReference>
<dbReference type="GO" id="GO:0009609">
    <property type="term" value="P:response to symbiotic bacterium"/>
    <property type="evidence" value="ECO:0007669"/>
    <property type="project" value="UniProtKB-ARBA"/>
</dbReference>
<dbReference type="Pfam" id="PF00082">
    <property type="entry name" value="Peptidase_S8"/>
    <property type="match status" value="1"/>
</dbReference>
<dbReference type="InterPro" id="IPR010259">
    <property type="entry name" value="S8pro/Inhibitor_I9"/>
</dbReference>
<evidence type="ECO:0000259" key="13">
    <source>
        <dbReference type="Pfam" id="PF02225"/>
    </source>
</evidence>
<keyword evidence="5" id="KW-0964">Secreted</keyword>
<evidence type="ECO:0000259" key="15">
    <source>
        <dbReference type="Pfam" id="PF17766"/>
    </source>
</evidence>
<dbReference type="Gene3D" id="3.50.30.30">
    <property type="match status" value="1"/>
</dbReference>
<dbReference type="OrthoDB" id="206201at2759"/>
<dbReference type="InterPro" id="IPR037045">
    <property type="entry name" value="S8pro/Inhibitor_I9_sf"/>
</dbReference>
<keyword evidence="8 11" id="KW-0378">Hydrolase</keyword>
<dbReference type="Gene3D" id="2.60.40.2310">
    <property type="match status" value="1"/>
</dbReference>
<dbReference type="InterPro" id="IPR034197">
    <property type="entry name" value="Peptidases_S8_3"/>
</dbReference>
<evidence type="ECO:0000256" key="10">
    <source>
        <dbReference type="PIRSR" id="PIRSR615500-1"/>
    </source>
</evidence>
<sequence>MSLSSLSPSTEKQYKNLTLHSSISAFSINNQMEKYSTFVCLLLLLLLLLFQQASPSPNNDQAAYIVYFGEHRGDKAWHEIEATHHSYLTSVKDTEEEARSSLIYSYKHSINGFAAVLSSEEASKLSEMDSVVRVIRSEKYSTQTTRSWEFSGVEEDKPRLNDLVSRAKFGKDVVIGMLDSGVWPKSKSFSDKGMGPIPKSWRGICQTGPAFQSAHCNRKIIGARYYLKGYENYFGRLNETEDYRSPCDKDGHGSHTASTAGGRRVFNVSAFGGVARGTASGGAPGARLAIYKVCWAIPKQMKILGNVCFDTDVLAAMDDAIADGVDVLSLSIGKADPYNYTDDGIAIGALHAVKKDIVVSCSAGNYGPTPSALSNFAPWIITVGASTVDREFYSPVILGNGFKIRGLSVAPSMLKRKKMYPLVYAGDIMKPHVPKNQSGVCVAGSLSHEKARGKIVLCYRAEGISRYAGSLEVKRSGGAGMILGNVPAVGRKLHADPHFVPATAVSYEDANIILKYIKSRTNPTATIVPPITIYGSRPAPAMANFSSRGPNPIDPHILKPDITAPGVDILAAWSGEDSPTKLPKSLDPRVVHYNLYSGTSMSCPHVAAAAALLRAIHPTWSQAAIRSALMTTATTTNKYGRPITDDASDHSAPATPFSYGSGHFRPSKAADPGLVYDANYTDYLVHLCALKMAHSIDPSFTCPARARAHDLNYPSVAVPRLRGGGGGGVRVVRTVRNVGGSKSAYFFRASAPAGVSVRASPSVLYFSRMGQRKRFTITISGKAEIGGVDGSGYSFGWFAWTDGIHFVRSPIAISSA</sequence>
<comment type="function">
    <text evidence="1">Required for arbuscular mycorrhiza (AM) development during AM symbiosis with AM fungi (e.g. Glomeromycota intraradices).</text>
</comment>
<dbReference type="FunFam" id="3.40.50.200:FF:000006">
    <property type="entry name" value="Subtilisin-like protease SBT1.5"/>
    <property type="match status" value="1"/>
</dbReference>
<feature type="domain" description="Subtilisin-like protease fibronectin type-III" evidence="15">
    <location>
        <begin position="710"/>
        <end position="813"/>
    </location>
</feature>
<evidence type="ECO:0000256" key="7">
    <source>
        <dbReference type="ARBA" id="ARBA00022729"/>
    </source>
</evidence>
<name>A0A6J1CJX5_MOMCH</name>
<evidence type="ECO:0000256" key="5">
    <source>
        <dbReference type="ARBA" id="ARBA00022525"/>
    </source>
</evidence>
<reference evidence="17" key="1">
    <citation type="submission" date="2025-08" db="UniProtKB">
        <authorList>
            <consortium name="RefSeq"/>
        </authorList>
    </citation>
    <scope>IDENTIFICATION</scope>
    <source>
        <strain evidence="17">OHB3-1</strain>
    </source>
</reference>
<evidence type="ECO:0000259" key="14">
    <source>
        <dbReference type="Pfam" id="PF05922"/>
    </source>
</evidence>